<protein>
    <submittedName>
        <fullName evidence="2">Uncharacterized protein</fullName>
    </submittedName>
</protein>
<evidence type="ECO:0000313" key="2">
    <source>
        <dbReference type="EMBL" id="EFF82127.1"/>
    </source>
</evidence>
<keyword evidence="1" id="KW-0472">Membrane</keyword>
<evidence type="ECO:0000313" key="3">
    <source>
        <dbReference type="Proteomes" id="UP000003085"/>
    </source>
</evidence>
<feature type="transmembrane region" description="Helical" evidence="1">
    <location>
        <begin position="12"/>
        <end position="29"/>
    </location>
</feature>
<dbReference type="HOGENOM" id="CLU_1479041_0_0_6"/>
<name>D4XRR7_ACIHA</name>
<keyword evidence="1" id="KW-0812">Transmembrane</keyword>
<evidence type="ECO:0000256" key="1">
    <source>
        <dbReference type="SAM" id="Phobius"/>
    </source>
</evidence>
<sequence>MDSWDWAKGIDVFKALTPFILALIVYLVWHKQKEKEVIASEAKHSLLVLNEILALLSEVINHDRENIGKKFDEDGRKELKIYIKEKFLILDQKKNQLLYSMIFISDAKHDEKLVGLISEGNKKLTLDLINLERLMIRNIDKDDKNEKASIEIYEKIFEIRKSIVFSIYSTKKLLVKYALYRA</sequence>
<accession>D4XRR7</accession>
<dbReference type="RefSeq" id="WP_004639718.1">
    <property type="nucleotide sequence ID" value="NZ_GG770435.1"/>
</dbReference>
<gene>
    <name evidence="2" type="ORF">HMP0015_2409</name>
</gene>
<comment type="caution">
    <text evidence="2">The sequence shown here is derived from an EMBL/GenBank/DDBJ whole genome shotgun (WGS) entry which is preliminary data.</text>
</comment>
<organism evidence="2 3">
    <name type="scientific">Acinetobacter haemolyticus ATCC 19194</name>
    <dbReference type="NCBI Taxonomy" id="707232"/>
    <lineage>
        <taxon>Bacteria</taxon>
        <taxon>Pseudomonadati</taxon>
        <taxon>Pseudomonadota</taxon>
        <taxon>Gammaproteobacteria</taxon>
        <taxon>Moraxellales</taxon>
        <taxon>Moraxellaceae</taxon>
        <taxon>Acinetobacter</taxon>
    </lineage>
</organism>
<dbReference type="Proteomes" id="UP000003085">
    <property type="component" value="Unassembled WGS sequence"/>
</dbReference>
<dbReference type="AlphaFoldDB" id="D4XRR7"/>
<keyword evidence="1" id="KW-1133">Transmembrane helix</keyword>
<reference evidence="3" key="1">
    <citation type="submission" date="2010-03" db="EMBL/GenBank/DDBJ databases">
        <title>Complete sequence of Mobiluncus curtisii ATCC 43063.</title>
        <authorList>
            <person name="Muzny D."/>
            <person name="Qin X."/>
            <person name="Deng J."/>
            <person name="Jiang H."/>
            <person name="Liu Y."/>
            <person name="Qu J."/>
            <person name="Song X.-Z."/>
            <person name="Zhang L."/>
            <person name="Thornton R."/>
            <person name="Coyle M."/>
            <person name="Francisco L."/>
            <person name="Jackson L."/>
            <person name="Javaid M."/>
            <person name="Korchina V."/>
            <person name="Kovar C."/>
            <person name="Mata R."/>
            <person name="Mathew T."/>
            <person name="Ngo R."/>
            <person name="Nguyen L."/>
            <person name="Nguyen N."/>
            <person name="Okwuonu G."/>
            <person name="Ongeri F."/>
            <person name="Pham C."/>
            <person name="Simmons D."/>
            <person name="Wilczek-Boney K."/>
            <person name="Hale W."/>
            <person name="Jakkamsetti A."/>
            <person name="Pham P."/>
            <person name="Ruth R."/>
            <person name="San Lucas F."/>
            <person name="Warren J."/>
            <person name="Zhang J."/>
            <person name="Zhao Z."/>
            <person name="Zhou C."/>
            <person name="Zhu D."/>
            <person name="Lee S."/>
            <person name="Bess C."/>
            <person name="Blankenburg K."/>
            <person name="Forbes L."/>
            <person name="Fu Q."/>
            <person name="Gubbala S."/>
            <person name="Hirani K."/>
            <person name="Jayaseelan J.C."/>
            <person name="Lara F."/>
            <person name="Munidasa M."/>
            <person name="Palculict T."/>
            <person name="Patil S."/>
            <person name="Pu L.-L."/>
            <person name="Saada N."/>
            <person name="Tang L."/>
            <person name="Weissenberger G."/>
            <person name="Zhu Y."/>
            <person name="Hemphill L."/>
            <person name="Shang Y."/>
            <person name="Youmans B."/>
            <person name="Ayvaz T."/>
            <person name="Ross M."/>
            <person name="Santibanez J."/>
            <person name="Aqrawi P."/>
            <person name="Gross S."/>
            <person name="Joshi V."/>
            <person name="Fowler G."/>
            <person name="Nazareth L."/>
            <person name="Reid J."/>
            <person name="Worley K."/>
            <person name="Petrosino J."/>
            <person name="Highlander S."/>
            <person name="Gibbs R."/>
            <person name="Gibbs R."/>
        </authorList>
    </citation>
    <scope>NUCLEOTIDE SEQUENCE [LARGE SCALE GENOMIC DNA]</scope>
    <source>
        <strain evidence="3">ATCC 19194</strain>
    </source>
</reference>
<proteinExistence type="predicted"/>
<dbReference type="EMBL" id="ADMT01000188">
    <property type="protein sequence ID" value="EFF82127.1"/>
    <property type="molecule type" value="Genomic_DNA"/>
</dbReference>